<dbReference type="InterPro" id="IPR011050">
    <property type="entry name" value="Pectin_lyase_fold/virulence"/>
</dbReference>
<comment type="caution">
    <text evidence="5">The sequence shown here is derived from an EMBL/GenBank/DDBJ whole genome shotgun (WGS) entry which is preliminary data.</text>
</comment>
<dbReference type="GO" id="GO:0046872">
    <property type="term" value="F:metal ion binding"/>
    <property type="evidence" value="ECO:0007669"/>
    <property type="project" value="UniProtKB-KW"/>
</dbReference>
<dbReference type="RefSeq" id="WP_184084280.1">
    <property type="nucleotide sequence ID" value="NZ_JACIJF010000002.1"/>
</dbReference>
<organism evidence="5 6">
    <name type="scientific">Sphingomonas xinjiangensis</name>
    <dbReference type="NCBI Taxonomy" id="643568"/>
    <lineage>
        <taxon>Bacteria</taxon>
        <taxon>Pseudomonadati</taxon>
        <taxon>Pseudomonadota</taxon>
        <taxon>Alphaproteobacteria</taxon>
        <taxon>Sphingomonadales</taxon>
        <taxon>Sphingomonadaceae</taxon>
        <taxon>Sphingomonas</taxon>
    </lineage>
</organism>
<reference evidence="5 6" key="1">
    <citation type="submission" date="2020-08" db="EMBL/GenBank/DDBJ databases">
        <title>Genomic Encyclopedia of Type Strains, Phase IV (KMG-IV): sequencing the most valuable type-strain genomes for metagenomic binning, comparative biology and taxonomic classification.</title>
        <authorList>
            <person name="Goeker M."/>
        </authorList>
    </citation>
    <scope>NUCLEOTIDE SEQUENCE [LARGE SCALE GENOMIC DNA]</scope>
    <source>
        <strain evidence="5 6">DSM 26736</strain>
    </source>
</reference>
<feature type="signal peptide" evidence="4">
    <location>
        <begin position="1"/>
        <end position="21"/>
    </location>
</feature>
<evidence type="ECO:0000256" key="4">
    <source>
        <dbReference type="SAM" id="SignalP"/>
    </source>
</evidence>
<evidence type="ECO:0000256" key="2">
    <source>
        <dbReference type="ARBA" id="ARBA00023180"/>
    </source>
</evidence>
<dbReference type="PANTHER" id="PTHR42970:SF1">
    <property type="entry name" value="PECTATE LYASE C-RELATED"/>
    <property type="match status" value="1"/>
</dbReference>
<gene>
    <name evidence="5" type="ORF">FHT02_000685</name>
</gene>
<dbReference type="Proteomes" id="UP000527143">
    <property type="component" value="Unassembled WGS sequence"/>
</dbReference>
<name>A0A840YPK5_9SPHN</name>
<evidence type="ECO:0000256" key="1">
    <source>
        <dbReference type="ARBA" id="ARBA00022723"/>
    </source>
</evidence>
<dbReference type="AlphaFoldDB" id="A0A840YPK5"/>
<dbReference type="PANTHER" id="PTHR42970">
    <property type="entry name" value="PECTATE LYASE C-RELATED"/>
    <property type="match status" value="1"/>
</dbReference>
<dbReference type="InterPro" id="IPR052063">
    <property type="entry name" value="Polysaccharide_Lyase_1"/>
</dbReference>
<evidence type="ECO:0008006" key="7">
    <source>
        <dbReference type="Google" id="ProtNLM"/>
    </source>
</evidence>
<feature type="chain" id="PRO_5032587554" description="Pectate lyase" evidence="4">
    <location>
        <begin position="22"/>
        <end position="451"/>
    </location>
</feature>
<dbReference type="EMBL" id="JACIJF010000002">
    <property type="protein sequence ID" value="MBB5709463.1"/>
    <property type="molecule type" value="Genomic_DNA"/>
</dbReference>
<accession>A0A840YPK5</accession>
<dbReference type="Gene3D" id="2.160.20.10">
    <property type="entry name" value="Single-stranded right-handed beta-helix, Pectin lyase-like"/>
    <property type="match status" value="1"/>
</dbReference>
<evidence type="ECO:0000313" key="5">
    <source>
        <dbReference type="EMBL" id="MBB5709463.1"/>
    </source>
</evidence>
<keyword evidence="2" id="KW-0325">Glycoprotein</keyword>
<proteinExistence type="predicted"/>
<sequence>MNPSFLLATLLVCGATVPAGAQTAFPGAVGPAAQTPGGRGGQIIRVTNLDSDGPGSLKAAIETKGPRIVVFEVGGVIDLRRAVLNISEPFLTIAGQTAPSPGITIIRGGIDLKTHDVIIRHLRIKTGADGQPKRSGWEADAFSTVAASNVVIDHNSFTWAIDENMSASGPRFGGNTVEEWRRNTSHNITFSNNLAAEGLANASHPKGEHSKGSLVHDNSAGIVFYRNLWAHSVERHPLVKGGAKVLMVNNLIYNPGHRAVHYNLMALEWGDHPYVTGEITAIGNVMRAGSDTDPGLPFLMIGGDGDLSYYGRDNRAVDRFGSKLPMFGRYGETRAKIIESATPLAQPAGMKILPSGEVETSVLGSAGARPWDRDDDDIRVLFFVAEGRGDIIDDETEVSAYPAPKPTLSRFVEGDWNLDTMEPRSGLYPGQKSAAQEALTTRDQAMRKRAN</sequence>
<protein>
    <recommendedName>
        <fullName evidence="7">Pectate lyase</fullName>
    </recommendedName>
</protein>
<evidence type="ECO:0000256" key="3">
    <source>
        <dbReference type="SAM" id="MobiDB-lite"/>
    </source>
</evidence>
<dbReference type="SUPFAM" id="SSF51126">
    <property type="entry name" value="Pectin lyase-like"/>
    <property type="match status" value="1"/>
</dbReference>
<feature type="region of interest" description="Disordered" evidence="3">
    <location>
        <begin position="422"/>
        <end position="451"/>
    </location>
</feature>
<evidence type="ECO:0000313" key="6">
    <source>
        <dbReference type="Proteomes" id="UP000527143"/>
    </source>
</evidence>
<keyword evidence="6" id="KW-1185">Reference proteome</keyword>
<dbReference type="InterPro" id="IPR012334">
    <property type="entry name" value="Pectin_lyas_fold"/>
</dbReference>
<keyword evidence="4" id="KW-0732">Signal</keyword>
<keyword evidence="1" id="KW-0479">Metal-binding</keyword>